<dbReference type="GeneID" id="66058032"/>
<proteinExistence type="predicted"/>
<dbReference type="WormBase" id="Bm14291">
    <property type="protein sequence ID" value="BM28620"/>
    <property type="gene ID" value="WBGene00234552"/>
</dbReference>
<name>A0A0J9Y2W1_BRUMA</name>
<reference evidence="1 3" key="1">
    <citation type="journal article" date="2007" name="Science">
        <title>Draft genome of the filarial nematode parasite Brugia malayi.</title>
        <authorList>
            <person name="Ghedin E."/>
            <person name="Wang S."/>
            <person name="Spiro D."/>
            <person name="Caler E."/>
            <person name="Zhao Q."/>
            <person name="Crabtree J."/>
            <person name="Allen J.E."/>
            <person name="Delcher A.L."/>
            <person name="Guiliano D.B."/>
            <person name="Miranda-Saavedra D."/>
            <person name="Angiuoli S.V."/>
            <person name="Creasy T."/>
            <person name="Amedeo P."/>
            <person name="Haas B."/>
            <person name="El-Sayed N.M."/>
            <person name="Wortman J.R."/>
            <person name="Feldblyum T."/>
            <person name="Tallon L."/>
            <person name="Schatz M."/>
            <person name="Shumway M."/>
            <person name="Koo H."/>
            <person name="Salzberg S.L."/>
            <person name="Schobel S."/>
            <person name="Pertea M."/>
            <person name="Pop M."/>
            <person name="White O."/>
            <person name="Barton G.J."/>
            <person name="Carlow C.K."/>
            <person name="Crawford M.J."/>
            <person name="Daub J."/>
            <person name="Dimmic M.W."/>
            <person name="Estes C.F."/>
            <person name="Foster J.M."/>
            <person name="Ganatra M."/>
            <person name="Gregory W.F."/>
            <person name="Johnson N.M."/>
            <person name="Jin J."/>
            <person name="Komuniecki R."/>
            <person name="Korf I."/>
            <person name="Kumar S."/>
            <person name="Laney S."/>
            <person name="Li B.W."/>
            <person name="Li W."/>
            <person name="Lindblom T.H."/>
            <person name="Lustigman S."/>
            <person name="Ma D."/>
            <person name="Maina C.V."/>
            <person name="Martin D.M."/>
            <person name="McCarter J.P."/>
            <person name="McReynolds L."/>
            <person name="Mitreva M."/>
            <person name="Nutman T.B."/>
            <person name="Parkinson J."/>
            <person name="Peregrin-Alvarez J.M."/>
            <person name="Poole C."/>
            <person name="Ren Q."/>
            <person name="Saunders L."/>
            <person name="Sluder A.E."/>
            <person name="Smith K."/>
            <person name="Stanke M."/>
            <person name="Unnasch T.R."/>
            <person name="Ware J."/>
            <person name="Wei A.D."/>
            <person name="Weil G."/>
            <person name="Williams D.J."/>
            <person name="Zhang Y."/>
            <person name="Williams S.A."/>
            <person name="Fraser-Liggett C."/>
            <person name="Slatko B."/>
            <person name="Blaxter M.L."/>
            <person name="Scott A.L."/>
        </authorList>
    </citation>
    <scope>NUCLEOTIDE SEQUENCE</scope>
    <source>
        <strain evidence="1 3">FR3</strain>
    </source>
</reference>
<evidence type="ECO:0000313" key="5">
    <source>
        <dbReference type="WormBase" id="Bm14291"/>
    </source>
</evidence>
<dbReference type="Proteomes" id="UP000006672">
    <property type="component" value="Unassembled WGS sequence"/>
</dbReference>
<evidence type="ECO:0000313" key="2">
    <source>
        <dbReference type="EMBL" id="VIO86435.1"/>
    </source>
</evidence>
<dbReference type="RefSeq" id="XP_042929494.1">
    <property type="nucleotide sequence ID" value="XM_043073560.1"/>
</dbReference>
<evidence type="ECO:0000313" key="1">
    <source>
        <dbReference type="EMBL" id="CDQ00678.1"/>
    </source>
</evidence>
<dbReference type="EMBL" id="LN857014">
    <property type="protein sequence ID" value="CDQ00678.1"/>
    <property type="molecule type" value="Genomic_DNA"/>
</dbReference>
<accession>A0A4E9EQL7</accession>
<accession>A0A0J9Y2W1</accession>
<reference evidence="1" key="2">
    <citation type="submission" date="2012-12" db="EMBL/GenBank/DDBJ databases">
        <authorList>
            <person name="Gao Y.W."/>
            <person name="Fan S.T."/>
            <person name="Sun H.T."/>
            <person name="Wang Z."/>
            <person name="Gao X.L."/>
            <person name="Li Y.G."/>
            <person name="Wang T.C."/>
            <person name="Zhang K."/>
            <person name="Xu W.W."/>
            <person name="Yu Z.J."/>
            <person name="Xia X.Z."/>
        </authorList>
    </citation>
    <scope>NUCLEOTIDE SEQUENCE</scope>
    <source>
        <strain evidence="1">FR3</strain>
    </source>
</reference>
<evidence type="ECO:0000313" key="3">
    <source>
        <dbReference type="Proteomes" id="UP000006672"/>
    </source>
</evidence>
<organism evidence="1">
    <name type="scientific">Brugia malayi</name>
    <name type="common">Filarial nematode worm</name>
    <dbReference type="NCBI Taxonomy" id="6279"/>
    <lineage>
        <taxon>Eukaryota</taxon>
        <taxon>Metazoa</taxon>
        <taxon>Ecdysozoa</taxon>
        <taxon>Nematoda</taxon>
        <taxon>Chromadorea</taxon>
        <taxon>Rhabditida</taxon>
        <taxon>Spirurina</taxon>
        <taxon>Spiruromorpha</taxon>
        <taxon>Filarioidea</taxon>
        <taxon>Onchocercidae</taxon>
        <taxon>Brugia</taxon>
    </lineage>
</organism>
<sequence length="45" mass="5565">MVIDLLTKKDCHTVLANLKSKGAIYRKFRHIMFILFPFFFRYRRE</sequence>
<dbReference type="KEGG" id="bmy:BM_BM14291"/>
<dbReference type="WBParaSite" id="Bm14291.1">
    <property type="protein sequence ID" value="Bm14291.1"/>
    <property type="gene ID" value="WBGene00234552"/>
</dbReference>
<reference evidence="4" key="4">
    <citation type="submission" date="2019-12" db="UniProtKB">
        <authorList>
            <consortium name="WormBaseParasite"/>
        </authorList>
    </citation>
    <scope>IDENTIFICATION</scope>
</reference>
<dbReference type="CTD" id="66058032"/>
<reference evidence="2" key="3">
    <citation type="submission" date="2019-04" db="EMBL/GenBank/DDBJ databases">
        <authorList>
            <person name="Howe K."/>
            <person name="Paulini M."/>
            <person name="Williams G."/>
        </authorList>
    </citation>
    <scope>NUCLEOTIDE SEQUENCE [LARGE SCALE GENOMIC DNA]</scope>
    <source>
        <strain evidence="2">FR3</strain>
    </source>
</reference>
<dbReference type="EMBL" id="CAAKNF010000196">
    <property type="protein sequence ID" value="VIO86435.1"/>
    <property type="molecule type" value="Genomic_DNA"/>
</dbReference>
<dbReference type="AlphaFoldDB" id="A0A0J9Y2W1"/>
<protein>
    <submittedName>
        <fullName evidence="1 4">Bm14291</fullName>
    </submittedName>
</protein>
<keyword evidence="3" id="KW-1185">Reference proteome</keyword>
<evidence type="ECO:0000313" key="4">
    <source>
        <dbReference type="WBParaSite" id="Bm14291.1"/>
    </source>
</evidence>
<gene>
    <name evidence="1 4 5" type="ORF">Bm14291</name>
    <name evidence="2" type="ORF">BM_BM14291</name>
    <name evidence="1" type="ORF">BM_Bm14291</name>
</gene>